<dbReference type="EMBL" id="BSOH01000001">
    <property type="protein sequence ID" value="GLR15815.1"/>
    <property type="molecule type" value="Genomic_DNA"/>
</dbReference>
<proteinExistence type="predicted"/>
<dbReference type="GO" id="GO:0042742">
    <property type="term" value="P:defense response to bacterium"/>
    <property type="evidence" value="ECO:0007669"/>
    <property type="project" value="UniProtKB-KW"/>
</dbReference>
<dbReference type="GO" id="GO:0031640">
    <property type="term" value="P:killing of cells of another organism"/>
    <property type="evidence" value="ECO:0007669"/>
    <property type="project" value="UniProtKB-KW"/>
</dbReference>
<reference evidence="4" key="1">
    <citation type="journal article" date="2014" name="Int. J. Syst. Evol. Microbiol.">
        <title>Complete genome sequence of Corynebacterium casei LMG S-19264T (=DSM 44701T), isolated from a smear-ripened cheese.</title>
        <authorList>
            <consortium name="US DOE Joint Genome Institute (JGI-PGF)"/>
            <person name="Walter F."/>
            <person name="Albersmeier A."/>
            <person name="Kalinowski J."/>
            <person name="Ruckert C."/>
        </authorList>
    </citation>
    <scope>NUCLEOTIDE SEQUENCE</scope>
    <source>
        <strain evidence="4">NBRC 108769</strain>
    </source>
</reference>
<evidence type="ECO:0000313" key="5">
    <source>
        <dbReference type="Proteomes" id="UP001156666"/>
    </source>
</evidence>
<feature type="region of interest" description="Disordered" evidence="3">
    <location>
        <begin position="475"/>
        <end position="499"/>
    </location>
</feature>
<dbReference type="InterPro" id="IPR023347">
    <property type="entry name" value="Lysozyme_dom_sf"/>
</dbReference>
<dbReference type="Proteomes" id="UP001156666">
    <property type="component" value="Unassembled WGS sequence"/>
</dbReference>
<keyword evidence="1" id="KW-0929">Antimicrobial</keyword>
<name>A0AA37SQJ5_9BACT</name>
<accession>A0AA37SQJ5</accession>
<feature type="region of interest" description="Disordered" evidence="3">
    <location>
        <begin position="1"/>
        <end position="85"/>
    </location>
</feature>
<dbReference type="AlphaFoldDB" id="A0AA37SQJ5"/>
<evidence type="ECO:0000256" key="2">
    <source>
        <dbReference type="ARBA" id="ARBA00022638"/>
    </source>
</evidence>
<evidence type="ECO:0000256" key="1">
    <source>
        <dbReference type="ARBA" id="ARBA00022529"/>
    </source>
</evidence>
<gene>
    <name evidence="4" type="ORF">GCM10007940_04300</name>
</gene>
<dbReference type="GO" id="GO:0003796">
    <property type="term" value="F:lysozyme activity"/>
    <property type="evidence" value="ECO:0007669"/>
    <property type="project" value="InterPro"/>
</dbReference>
<organism evidence="4 5">
    <name type="scientific">Portibacter lacus</name>
    <dbReference type="NCBI Taxonomy" id="1099794"/>
    <lineage>
        <taxon>Bacteria</taxon>
        <taxon>Pseudomonadati</taxon>
        <taxon>Bacteroidota</taxon>
        <taxon>Saprospiria</taxon>
        <taxon>Saprospirales</taxon>
        <taxon>Haliscomenobacteraceae</taxon>
        <taxon>Portibacter</taxon>
    </lineage>
</organism>
<protein>
    <submittedName>
        <fullName evidence="4">Uncharacterized protein</fullName>
    </submittedName>
</protein>
<keyword evidence="2" id="KW-0081">Bacteriolytic enzyme</keyword>
<reference evidence="4" key="2">
    <citation type="submission" date="2023-01" db="EMBL/GenBank/DDBJ databases">
        <title>Draft genome sequence of Portibacter lacus strain NBRC 108769.</title>
        <authorList>
            <person name="Sun Q."/>
            <person name="Mori K."/>
        </authorList>
    </citation>
    <scope>NUCLEOTIDE SEQUENCE</scope>
    <source>
        <strain evidence="4">NBRC 108769</strain>
    </source>
</reference>
<evidence type="ECO:0000256" key="3">
    <source>
        <dbReference type="SAM" id="MobiDB-lite"/>
    </source>
</evidence>
<comment type="caution">
    <text evidence="4">The sequence shown here is derived from an EMBL/GenBank/DDBJ whole genome shotgun (WGS) entry which is preliminary data.</text>
</comment>
<dbReference type="Gene3D" id="1.10.530.40">
    <property type="match status" value="1"/>
</dbReference>
<dbReference type="RefSeq" id="WP_235294607.1">
    <property type="nucleotide sequence ID" value="NZ_BSOH01000001.1"/>
</dbReference>
<keyword evidence="5" id="KW-1185">Reference proteome</keyword>
<sequence>MKFRGSRNFIKSSSPNGESEEAENQDELQMAPPVLQLKAENEGSQSNGEADAPFQLNEPQVAGAKQESEQEKTAANPEGDSPEKETYEISKGFMQLGIEGFMDGGKHDVRRPHMPENLAVFKPATDAEKANGNVAKYNKDENDRFVKRSSGTYVRSAKRSIYNNSAYTETLPSGHVLGTYPNNSGLTIGYGYDMGSRVKADVRTRLINAGFPEADAESLSDAAGLKGVKAAEMTSKLRNTGMMITKEQALKLLDLTIPEYESGIDMDKFHPAVVEVMVYLNYWRGAGGARKYNKEIAEACEGKSKSAQIKATKDVVALHSGGDKKDKNWTEQVFTRFGKILGELVEQQDAGKEIVVSDDVKTKDEMLADSDQTGELLKESVGVDLDTHLAKERLISTNVGYGAPNKKSDVDKVMARLVLNGTITPDEYAAVMQSLDETTIGDYVKKFQLTYWKGADGLVEVGGGTETRLIAIKAPAKETPDQEPEQEQGGETEEGATEEKAGLNEIYEMYDNGDIDLKKMAEMVKPFCATHPNSVLNLFSKLYWYQRDNLACSLVDQSSDNELNEFDVQVLEKMSSELGGYLNSTKRGGNLKAKERVDAILDIKSAPEKVPDNDGDLDEKEEEKVEDQYTIFDGNAIIRDSNGDPKSGKPTITKWTKVTLLETKEVLPTGKTNKINIGKVKYEQSGGTIENWTSMGNLYAQFWNPSDHADQYEKDGGEDYSDVMQRVDPEASRAATIMSGSGVKAVVDQFFPNSTNVADLGTTFGSNLQSFMDFLGENGMSTSITAGLRHPLRSMVFDSAIRASKGSEDQLQRAQAQSIRYGLPVDWIHYKEDGTIDVAKSKSQADIVRGEFRIGTRAARGVKDEMGGSLSKHNLGNAVDMNISFNFTEKVVQKNGNNYTINAAAETPSSTSDGAFLKNCGSKPLAKLGLEEFNVTRILDDDAIHWSPTGR</sequence>
<feature type="compositionally biased region" description="Acidic residues" evidence="3">
    <location>
        <begin position="481"/>
        <end position="496"/>
    </location>
</feature>
<evidence type="ECO:0000313" key="4">
    <source>
        <dbReference type="EMBL" id="GLR15815.1"/>
    </source>
</evidence>